<proteinExistence type="predicted"/>
<reference evidence="2 3" key="1">
    <citation type="submission" date="2019-04" db="EMBL/GenBank/DDBJ databases">
        <title>Phreatobacter aquaticus sp. nov.</title>
        <authorList>
            <person name="Choi A."/>
            <person name="Baek K."/>
        </authorList>
    </citation>
    <scope>NUCLEOTIDE SEQUENCE [LARGE SCALE GENOMIC DNA]</scope>
    <source>
        <strain evidence="2 3">NMCR1094</strain>
    </source>
</reference>
<feature type="transmembrane region" description="Helical" evidence="1">
    <location>
        <begin position="42"/>
        <end position="68"/>
    </location>
</feature>
<keyword evidence="1" id="KW-1133">Transmembrane helix</keyword>
<dbReference type="Proteomes" id="UP000298588">
    <property type="component" value="Chromosome"/>
</dbReference>
<gene>
    <name evidence="2" type="ORF">E8L99_15050</name>
</gene>
<sequence length="163" mass="16562">MRTFSFTIAGGLAGLIGGFALGIGIGLLAVELSHAPDVEGGAGMMVVFVIAPMVALVSALIGAVWAGVATSRRARLRQLGELPPRGAWPLKTRIAVGIATGLIVGYAAGLALIQAFDLIRGSHFYTTYAAALVASWIPVLVALVSAALGGWIGGRTRPPTSVA</sequence>
<dbReference type="EMBL" id="CP039865">
    <property type="protein sequence ID" value="QCK86980.1"/>
    <property type="molecule type" value="Genomic_DNA"/>
</dbReference>
<name>A0A4D7QGE7_9HYPH</name>
<keyword evidence="3" id="KW-1185">Reference proteome</keyword>
<evidence type="ECO:0000256" key="1">
    <source>
        <dbReference type="SAM" id="Phobius"/>
    </source>
</evidence>
<feature type="transmembrane region" description="Helical" evidence="1">
    <location>
        <begin position="128"/>
        <end position="152"/>
    </location>
</feature>
<dbReference type="KEGG" id="paqt:E8L99_15050"/>
<accession>A0A4D7QGE7</accession>
<evidence type="ECO:0000313" key="2">
    <source>
        <dbReference type="EMBL" id="QCK86980.1"/>
    </source>
</evidence>
<protein>
    <submittedName>
        <fullName evidence="2">Uncharacterized protein</fullName>
    </submittedName>
</protein>
<dbReference type="RefSeq" id="WP_137100311.1">
    <property type="nucleotide sequence ID" value="NZ_CP039865.1"/>
</dbReference>
<dbReference type="AlphaFoldDB" id="A0A4D7QGE7"/>
<evidence type="ECO:0000313" key="3">
    <source>
        <dbReference type="Proteomes" id="UP000298588"/>
    </source>
</evidence>
<keyword evidence="1" id="KW-0472">Membrane</keyword>
<feature type="transmembrane region" description="Helical" evidence="1">
    <location>
        <begin position="12"/>
        <end position="30"/>
    </location>
</feature>
<keyword evidence="1" id="KW-0812">Transmembrane</keyword>
<dbReference type="OrthoDB" id="8266264at2"/>
<organism evidence="2 3">
    <name type="scientific">Phreatobacter aquaticus</name>
    <dbReference type="NCBI Taxonomy" id="2570229"/>
    <lineage>
        <taxon>Bacteria</taxon>
        <taxon>Pseudomonadati</taxon>
        <taxon>Pseudomonadota</taxon>
        <taxon>Alphaproteobacteria</taxon>
        <taxon>Hyphomicrobiales</taxon>
        <taxon>Phreatobacteraceae</taxon>
        <taxon>Phreatobacter</taxon>
    </lineage>
</organism>
<feature type="transmembrane region" description="Helical" evidence="1">
    <location>
        <begin position="94"/>
        <end position="116"/>
    </location>
</feature>